<dbReference type="PANTHER" id="PTHR35903">
    <property type="entry name" value="FLAGELLIN B1"/>
    <property type="match status" value="1"/>
</dbReference>
<evidence type="ECO:0000256" key="3">
    <source>
        <dbReference type="ARBA" id="ARBA00022440"/>
    </source>
</evidence>
<name>A0ABD6D2V9_9EURY</name>
<protein>
    <recommendedName>
        <fullName evidence="4">Flagellin</fullName>
    </recommendedName>
</protein>
<dbReference type="Pfam" id="PF01917">
    <property type="entry name" value="Flagellin_arch-type"/>
    <property type="match status" value="1"/>
</dbReference>
<keyword evidence="5" id="KW-1133">Transmembrane helix</keyword>
<dbReference type="GO" id="GO:0097589">
    <property type="term" value="C:archaeal-type flagellum"/>
    <property type="evidence" value="ECO:0007669"/>
    <property type="project" value="UniProtKB-SubCell"/>
</dbReference>
<comment type="function">
    <text evidence="4">Flagellin is the subunit protein which polymerizes to form the filaments of archaeal flagella.</text>
</comment>
<accession>A0ABD6D2V9</accession>
<sequence>MFETVFNTEDRGQVGIGTLIVFIAMVLVAAIAAGVLINTAGLLQTQAEATGQESAQQVADRLQIQSATGVVGDENVTAVNITVTKAPGAEDIQLSNVTYEFVTDDQVITGVLNGSDSSNQIGTITAETSEDNVITDRSDRYLLNFSATDDLDGKLQGGDRVSVTLTTAPGASTVTELRVPDSLVNRDAVTL</sequence>
<reference evidence="6 7" key="1">
    <citation type="journal article" date="2019" name="Int. J. Syst. Evol. Microbiol.">
        <title>The Global Catalogue of Microorganisms (GCM) 10K type strain sequencing project: providing services to taxonomists for standard genome sequencing and annotation.</title>
        <authorList>
            <consortium name="The Broad Institute Genomics Platform"/>
            <consortium name="The Broad Institute Genome Sequencing Center for Infectious Disease"/>
            <person name="Wu L."/>
            <person name="Ma J."/>
        </authorList>
    </citation>
    <scope>NUCLEOTIDE SEQUENCE [LARGE SCALE GENOMIC DNA]</scope>
    <source>
        <strain evidence="6 7">CGMCC 1.10593</strain>
    </source>
</reference>
<keyword evidence="3 4" id="KW-0974">Archaeal flagellum</keyword>
<evidence type="ECO:0000313" key="7">
    <source>
        <dbReference type="Proteomes" id="UP001597052"/>
    </source>
</evidence>
<organism evidence="6 7">
    <name type="scientific">Halohasta litorea</name>
    <dbReference type="NCBI Taxonomy" id="869891"/>
    <lineage>
        <taxon>Archaea</taxon>
        <taxon>Methanobacteriati</taxon>
        <taxon>Methanobacteriota</taxon>
        <taxon>Stenosarchaea group</taxon>
        <taxon>Halobacteria</taxon>
        <taxon>Halobacteriales</taxon>
        <taxon>Haloferacaceae</taxon>
        <taxon>Halohasta</taxon>
    </lineage>
</organism>
<dbReference type="InterPro" id="IPR013373">
    <property type="entry name" value="Flagellin/pilin_N_arc"/>
</dbReference>
<keyword evidence="5" id="KW-0472">Membrane</keyword>
<comment type="similarity">
    <text evidence="2 4">Belongs to the archaeal flagellin family.</text>
</comment>
<evidence type="ECO:0000256" key="5">
    <source>
        <dbReference type="SAM" id="Phobius"/>
    </source>
</evidence>
<keyword evidence="5" id="KW-0812">Transmembrane</keyword>
<dbReference type="Proteomes" id="UP001597052">
    <property type="component" value="Unassembled WGS sequence"/>
</dbReference>
<dbReference type="InterPro" id="IPR002774">
    <property type="entry name" value="Flagellin_arc-type"/>
</dbReference>
<keyword evidence="7" id="KW-1185">Reference proteome</keyword>
<evidence type="ECO:0000256" key="2">
    <source>
        <dbReference type="ARBA" id="ARBA00010256"/>
    </source>
</evidence>
<gene>
    <name evidence="6" type="ORF">ACFSBW_01580</name>
</gene>
<evidence type="ECO:0000313" key="6">
    <source>
        <dbReference type="EMBL" id="MFD1640566.1"/>
    </source>
</evidence>
<dbReference type="RefSeq" id="WP_256394272.1">
    <property type="nucleotide sequence ID" value="NZ_JANHDJ010000001.1"/>
</dbReference>
<comment type="subcellular location">
    <subcellularLocation>
        <location evidence="1 4">Archaeal flagellum</location>
    </subcellularLocation>
</comment>
<proteinExistence type="inferred from homology"/>
<comment type="caution">
    <text evidence="6">The sequence shown here is derived from an EMBL/GenBank/DDBJ whole genome shotgun (WGS) entry which is preliminary data.</text>
</comment>
<dbReference type="NCBIfam" id="TIGR02537">
    <property type="entry name" value="arch_flag_Nterm"/>
    <property type="match status" value="1"/>
</dbReference>
<dbReference type="AlphaFoldDB" id="A0ABD6D2V9"/>
<feature type="transmembrane region" description="Helical" evidence="5">
    <location>
        <begin position="12"/>
        <end position="37"/>
    </location>
</feature>
<dbReference type="EMBL" id="JBHUDM010000001">
    <property type="protein sequence ID" value="MFD1640566.1"/>
    <property type="molecule type" value="Genomic_DNA"/>
</dbReference>
<evidence type="ECO:0000256" key="1">
    <source>
        <dbReference type="ARBA" id="ARBA00004618"/>
    </source>
</evidence>
<dbReference type="PANTHER" id="PTHR35903:SF1">
    <property type="entry name" value="FLAGELLIN B1"/>
    <property type="match status" value="1"/>
</dbReference>
<evidence type="ECO:0000256" key="4">
    <source>
        <dbReference type="RuleBase" id="RU361282"/>
    </source>
</evidence>